<gene>
    <name evidence="2" type="ORF">NDR86_24600</name>
</gene>
<evidence type="ECO:0000313" key="3">
    <source>
        <dbReference type="Proteomes" id="UP001139157"/>
    </source>
</evidence>
<sequence>MQYRPTATEILDSVAELLDNTLLPALPEELRHRARVAANLTRIVRRELELGPAAQRREDELLSAVGPEVADGVVPAGTEAALWRALVEVVRDDLAIAKPGYDQWEGR</sequence>
<evidence type="ECO:0000259" key="1">
    <source>
        <dbReference type="Pfam" id="PF19802"/>
    </source>
</evidence>
<name>A0A9X2ECF7_9NOCA</name>
<dbReference type="RefSeq" id="WP_251914983.1">
    <property type="nucleotide sequence ID" value="NZ_JAMRXG010000011.1"/>
</dbReference>
<organism evidence="2 3">
    <name type="scientific">Nocardia pulmonis</name>
    <dbReference type="NCBI Taxonomy" id="2951408"/>
    <lineage>
        <taxon>Bacteria</taxon>
        <taxon>Bacillati</taxon>
        <taxon>Actinomycetota</taxon>
        <taxon>Actinomycetes</taxon>
        <taxon>Mycobacteriales</taxon>
        <taxon>Nocardiaceae</taxon>
        <taxon>Nocardia</taxon>
    </lineage>
</organism>
<proteinExistence type="predicted"/>
<comment type="caution">
    <text evidence="2">The sequence shown here is derived from an EMBL/GenBank/DDBJ whole genome shotgun (WGS) entry which is preliminary data.</text>
</comment>
<reference evidence="2" key="1">
    <citation type="submission" date="2022-06" db="EMBL/GenBank/DDBJ databases">
        <title>Novel species in genus nocardia.</title>
        <authorList>
            <person name="Li F."/>
        </authorList>
    </citation>
    <scope>NUCLEOTIDE SEQUENCE</scope>
    <source>
        <strain evidence="2">CDC141</strain>
    </source>
</reference>
<dbReference type="AlphaFoldDB" id="A0A9X2ECF7"/>
<feature type="domain" description="DUF6285" evidence="1">
    <location>
        <begin position="24"/>
        <end position="101"/>
    </location>
</feature>
<dbReference type="Proteomes" id="UP001139157">
    <property type="component" value="Unassembled WGS sequence"/>
</dbReference>
<keyword evidence="3" id="KW-1185">Reference proteome</keyword>
<accession>A0A9X2ECF7</accession>
<dbReference type="Pfam" id="PF19802">
    <property type="entry name" value="DUF6285"/>
    <property type="match status" value="1"/>
</dbReference>
<protein>
    <submittedName>
        <fullName evidence="2">DUF6285 domain-containing protein</fullName>
    </submittedName>
</protein>
<dbReference type="EMBL" id="JAMRXG010000011">
    <property type="protein sequence ID" value="MCM6776673.1"/>
    <property type="molecule type" value="Genomic_DNA"/>
</dbReference>
<dbReference type="InterPro" id="IPR046252">
    <property type="entry name" value="DUF6285"/>
</dbReference>
<evidence type="ECO:0000313" key="2">
    <source>
        <dbReference type="EMBL" id="MCM6776673.1"/>
    </source>
</evidence>